<keyword evidence="3" id="KW-1003">Cell membrane</keyword>
<dbReference type="EMBL" id="JASJOS010000009">
    <property type="protein sequence ID" value="MDJ1482759.1"/>
    <property type="molecule type" value="Genomic_DNA"/>
</dbReference>
<proteinExistence type="inferred from homology"/>
<protein>
    <submittedName>
        <fullName evidence="10">ABC transporter permease</fullName>
    </submittedName>
</protein>
<evidence type="ECO:0000313" key="11">
    <source>
        <dbReference type="Proteomes" id="UP001241110"/>
    </source>
</evidence>
<feature type="domain" description="MacB-like periplasmic core" evidence="9">
    <location>
        <begin position="21"/>
        <end position="257"/>
    </location>
</feature>
<dbReference type="AlphaFoldDB" id="A0AAE3U7B5"/>
<dbReference type="RefSeq" id="WP_313982105.1">
    <property type="nucleotide sequence ID" value="NZ_JASJOS010000009.1"/>
</dbReference>
<evidence type="ECO:0000256" key="4">
    <source>
        <dbReference type="ARBA" id="ARBA00022692"/>
    </source>
</evidence>
<feature type="transmembrane region" description="Helical" evidence="7">
    <location>
        <begin position="336"/>
        <end position="357"/>
    </location>
</feature>
<accession>A0AAE3U7B5</accession>
<dbReference type="Pfam" id="PF02687">
    <property type="entry name" value="FtsX"/>
    <property type="match status" value="1"/>
</dbReference>
<keyword evidence="6 7" id="KW-0472">Membrane</keyword>
<evidence type="ECO:0000259" key="9">
    <source>
        <dbReference type="Pfam" id="PF12704"/>
    </source>
</evidence>
<feature type="transmembrane region" description="Helical" evidence="7">
    <location>
        <begin position="377"/>
        <end position="395"/>
    </location>
</feature>
<dbReference type="Pfam" id="PF12704">
    <property type="entry name" value="MacB_PCD"/>
    <property type="match status" value="1"/>
</dbReference>
<dbReference type="InterPro" id="IPR003838">
    <property type="entry name" value="ABC3_permease_C"/>
</dbReference>
<feature type="transmembrane region" description="Helical" evidence="7">
    <location>
        <begin position="283"/>
        <end position="303"/>
    </location>
</feature>
<comment type="similarity">
    <text evidence="2">Belongs to the ABC-4 integral membrane protein family. LolC/E subfamily.</text>
</comment>
<dbReference type="GO" id="GO:0098797">
    <property type="term" value="C:plasma membrane protein complex"/>
    <property type="evidence" value="ECO:0007669"/>
    <property type="project" value="TreeGrafter"/>
</dbReference>
<reference evidence="10" key="1">
    <citation type="submission" date="2023-05" db="EMBL/GenBank/DDBJ databases">
        <authorList>
            <person name="Zhang X."/>
        </authorList>
    </citation>
    <scope>NUCLEOTIDE SEQUENCE</scope>
    <source>
        <strain evidence="10">YF14B1</strain>
    </source>
</reference>
<evidence type="ECO:0000256" key="3">
    <source>
        <dbReference type="ARBA" id="ARBA00022475"/>
    </source>
</evidence>
<comment type="subcellular location">
    <subcellularLocation>
        <location evidence="1">Cell membrane</location>
        <topology evidence="1">Multi-pass membrane protein</topology>
    </subcellularLocation>
</comment>
<evidence type="ECO:0000313" key="10">
    <source>
        <dbReference type="EMBL" id="MDJ1482759.1"/>
    </source>
</evidence>
<dbReference type="Proteomes" id="UP001241110">
    <property type="component" value="Unassembled WGS sequence"/>
</dbReference>
<dbReference type="PANTHER" id="PTHR30489">
    <property type="entry name" value="LIPOPROTEIN-RELEASING SYSTEM TRANSMEMBRANE PROTEIN LOLE"/>
    <property type="match status" value="1"/>
</dbReference>
<feature type="domain" description="ABC3 transporter permease C-terminal" evidence="8">
    <location>
        <begin position="286"/>
        <end position="405"/>
    </location>
</feature>
<comment type="caution">
    <text evidence="10">The sequence shown here is derived from an EMBL/GenBank/DDBJ whole genome shotgun (WGS) entry which is preliminary data.</text>
</comment>
<feature type="transmembrane region" description="Helical" evidence="7">
    <location>
        <begin position="21"/>
        <end position="45"/>
    </location>
</feature>
<keyword evidence="5 7" id="KW-1133">Transmembrane helix</keyword>
<evidence type="ECO:0000256" key="2">
    <source>
        <dbReference type="ARBA" id="ARBA00005236"/>
    </source>
</evidence>
<dbReference type="InterPro" id="IPR051447">
    <property type="entry name" value="Lipoprotein-release_system"/>
</dbReference>
<keyword evidence="4 7" id="KW-0812">Transmembrane</keyword>
<evidence type="ECO:0000259" key="8">
    <source>
        <dbReference type="Pfam" id="PF02687"/>
    </source>
</evidence>
<organism evidence="10 11">
    <name type="scientific">Xanthocytophaga flava</name>
    <dbReference type="NCBI Taxonomy" id="3048013"/>
    <lineage>
        <taxon>Bacteria</taxon>
        <taxon>Pseudomonadati</taxon>
        <taxon>Bacteroidota</taxon>
        <taxon>Cytophagia</taxon>
        <taxon>Cytophagales</taxon>
        <taxon>Rhodocytophagaceae</taxon>
        <taxon>Xanthocytophaga</taxon>
    </lineage>
</organism>
<gene>
    <name evidence="10" type="ORF">QNI16_19825</name>
</gene>
<dbReference type="InterPro" id="IPR025857">
    <property type="entry name" value="MacB_PCD"/>
</dbReference>
<dbReference type="GO" id="GO:0044874">
    <property type="term" value="P:lipoprotein localization to outer membrane"/>
    <property type="evidence" value="ECO:0007669"/>
    <property type="project" value="TreeGrafter"/>
</dbReference>
<evidence type="ECO:0000256" key="6">
    <source>
        <dbReference type="ARBA" id="ARBA00023136"/>
    </source>
</evidence>
<evidence type="ECO:0000256" key="1">
    <source>
        <dbReference type="ARBA" id="ARBA00004651"/>
    </source>
</evidence>
<name>A0AAE3U7B5_9BACT</name>
<evidence type="ECO:0000256" key="7">
    <source>
        <dbReference type="SAM" id="Phobius"/>
    </source>
</evidence>
<dbReference type="PANTHER" id="PTHR30489:SF0">
    <property type="entry name" value="LIPOPROTEIN-RELEASING SYSTEM TRANSMEMBRANE PROTEIN LOLE"/>
    <property type="match status" value="1"/>
</dbReference>
<evidence type="ECO:0000256" key="5">
    <source>
        <dbReference type="ARBA" id="ARBA00022989"/>
    </source>
</evidence>
<sequence>MKLSVNYQIALTHILTRKKQTLVAALGVTVGIALYIFSNSIVVGVSTYSKKSLFKSAPHIRIYSEDQLSLPLATSKHPQQIPVLINPQFANRSRLILNSEELAKDIASLDFVEQVAPYVKVDLFLKNGKTQVKGVADGIVVAEADAMFNIAGTLLAGSVQPISYAPNAIVIGKGIAEKLNLRLNDQVTVVSSEGVSRRLKVVGIFSTDTKDLDDSKAYMNIGTAQKLLRESPSEITDLYVKVRNPDSAGYFSTQIQQYTTYKVEDWQTSNAEQLAQNKMLGTMTPLISFSILLVAAFGIYNIINMTISQKMNDIAILKANGFNAGDIIKIFVSESLIMGSAGTLAGLLIGTILVTLLRNVYIGPPVGYFPVQLDGDLLISGSVFGMLVSVGAGYFPARKAGKVDPVTIFRK</sequence>